<feature type="coiled-coil region" evidence="1">
    <location>
        <begin position="203"/>
        <end position="279"/>
    </location>
</feature>
<organism evidence="3 4">
    <name type="scientific">Paratrimastix pyriformis</name>
    <dbReference type="NCBI Taxonomy" id="342808"/>
    <lineage>
        <taxon>Eukaryota</taxon>
        <taxon>Metamonada</taxon>
        <taxon>Preaxostyla</taxon>
        <taxon>Paratrimastigidae</taxon>
        <taxon>Paratrimastix</taxon>
    </lineage>
</organism>
<gene>
    <name evidence="3" type="ORF">PAPYR_10927</name>
</gene>
<feature type="compositionally biased region" description="Low complexity" evidence="2">
    <location>
        <begin position="20"/>
        <end position="34"/>
    </location>
</feature>
<proteinExistence type="predicted"/>
<feature type="compositionally biased region" description="Pro residues" evidence="2">
    <location>
        <begin position="1"/>
        <end position="19"/>
    </location>
</feature>
<feature type="region of interest" description="Disordered" evidence="2">
    <location>
        <begin position="164"/>
        <end position="185"/>
    </location>
</feature>
<evidence type="ECO:0000313" key="4">
    <source>
        <dbReference type="Proteomes" id="UP001141327"/>
    </source>
</evidence>
<evidence type="ECO:0000256" key="2">
    <source>
        <dbReference type="SAM" id="MobiDB-lite"/>
    </source>
</evidence>
<reference evidence="3" key="1">
    <citation type="journal article" date="2022" name="bioRxiv">
        <title>Genomics of Preaxostyla Flagellates Illuminates Evolutionary Transitions and the Path Towards Mitochondrial Loss.</title>
        <authorList>
            <person name="Novak L.V.F."/>
            <person name="Treitli S.C."/>
            <person name="Pyrih J."/>
            <person name="Halakuc P."/>
            <person name="Pipaliya S.V."/>
            <person name="Vacek V."/>
            <person name="Brzon O."/>
            <person name="Soukal P."/>
            <person name="Eme L."/>
            <person name="Dacks J.B."/>
            <person name="Karnkowska A."/>
            <person name="Elias M."/>
            <person name="Hampl V."/>
        </authorList>
    </citation>
    <scope>NUCLEOTIDE SEQUENCE</scope>
    <source>
        <strain evidence="3">RCP-MX</strain>
    </source>
</reference>
<keyword evidence="4" id="KW-1185">Reference proteome</keyword>
<feature type="region of interest" description="Disordered" evidence="2">
    <location>
        <begin position="1"/>
        <end position="62"/>
    </location>
</feature>
<feature type="region of interest" description="Disordered" evidence="2">
    <location>
        <begin position="282"/>
        <end position="306"/>
    </location>
</feature>
<name>A0ABQ8UAN0_9EUKA</name>
<protein>
    <submittedName>
        <fullName evidence="3">Uncharacterized protein</fullName>
    </submittedName>
</protein>
<accession>A0ABQ8UAN0</accession>
<evidence type="ECO:0000256" key="1">
    <source>
        <dbReference type="SAM" id="Coils"/>
    </source>
</evidence>
<keyword evidence="1" id="KW-0175">Coiled coil</keyword>
<feature type="region of interest" description="Disordered" evidence="2">
    <location>
        <begin position="492"/>
        <end position="521"/>
    </location>
</feature>
<feature type="compositionally biased region" description="Low complexity" evidence="2">
    <location>
        <begin position="169"/>
        <end position="185"/>
    </location>
</feature>
<evidence type="ECO:0000313" key="3">
    <source>
        <dbReference type="EMBL" id="KAJ4454384.1"/>
    </source>
</evidence>
<sequence length="521" mass="56571">MENPPPSDVAVPAPPPTDPTPAVIDASPAPVTTEPTPPVVEPVSVPSGGEDHLPVDQSPSDHNTPFLREVLAQLQSSFARIADVQDVVNTLALQMSLAAANQVTFPLLKHTITKPDGEPVEETYQMNVDEISVAFQVAKQNLEELRHDLEKPLDNVAFKLGERKEPHQEVSGGVEGGSPSPLGESPIGRIRAGECTHPYVVARRQLEQNLERLTTAYDQARAELGGLKAEMRRATINAGIAQNKIALLEEQSLLDQKALREAQEELAETQRRLAVAAQGLRLEEAPASSPGAAGRQETPRGRGRVRTAPTILTPEQFALQEARYQQDLDDINYRILQAQAELKAAQLEKEDLKKQLAHKDRASEAAHQKEKDELQEQIRELQRAHQEEVAALKAEWRNDEKNLRAELRVAKAEVTRMEGRAARGKYLGHPQWRSMSLSGPAAELSCVGLIMQAGVLGADPPPGKSFIILHPYVVLTGRSPITLVTPATTARRLATPRTPSAAAVPARSPPAAAAAASTPRH</sequence>
<dbReference type="Proteomes" id="UP001141327">
    <property type="component" value="Unassembled WGS sequence"/>
</dbReference>
<dbReference type="EMBL" id="JAPMOS010000161">
    <property type="protein sequence ID" value="KAJ4454384.1"/>
    <property type="molecule type" value="Genomic_DNA"/>
</dbReference>
<feature type="region of interest" description="Disordered" evidence="2">
    <location>
        <begin position="355"/>
        <end position="374"/>
    </location>
</feature>
<comment type="caution">
    <text evidence="3">The sequence shown here is derived from an EMBL/GenBank/DDBJ whole genome shotgun (WGS) entry which is preliminary data.</text>
</comment>